<dbReference type="PIRSF" id="PIRSF003101">
    <property type="entry name" value="FtsA"/>
    <property type="match status" value="1"/>
</dbReference>
<evidence type="ECO:0000256" key="3">
    <source>
        <dbReference type="ARBA" id="ARBA00023136"/>
    </source>
</evidence>
<evidence type="ECO:0000313" key="9">
    <source>
        <dbReference type="Proteomes" id="UP000230131"/>
    </source>
</evidence>
<dbReference type="InterPro" id="IPR043129">
    <property type="entry name" value="ATPase_NBD"/>
</dbReference>
<evidence type="ECO:0000256" key="4">
    <source>
        <dbReference type="ARBA" id="ARBA00023306"/>
    </source>
</evidence>
<dbReference type="GO" id="GO:0032153">
    <property type="term" value="C:cell division site"/>
    <property type="evidence" value="ECO:0007669"/>
    <property type="project" value="UniProtKB-UniRule"/>
</dbReference>
<dbReference type="CDD" id="cd24048">
    <property type="entry name" value="ASKHA_NBD_FtsA"/>
    <property type="match status" value="1"/>
</dbReference>
<feature type="domain" description="SHS2" evidence="7">
    <location>
        <begin position="3"/>
        <end position="191"/>
    </location>
</feature>
<evidence type="ECO:0000259" key="7">
    <source>
        <dbReference type="SMART" id="SM00842"/>
    </source>
</evidence>
<dbReference type="NCBIfam" id="TIGR01174">
    <property type="entry name" value="ftsA"/>
    <property type="match status" value="1"/>
</dbReference>
<dbReference type="InterPro" id="IPR020823">
    <property type="entry name" value="Cell_div_FtsA"/>
</dbReference>
<evidence type="ECO:0000313" key="8">
    <source>
        <dbReference type="EMBL" id="PIU99258.1"/>
    </source>
</evidence>
<sequence>MYITAIDLGTSQIRLLVAELARDARLNLKAIFKSPSAGLRKGEIVDINDTVSALKQAFSNLRHFPRSVLNNIFLNVGGTNVKMSHSRGIVAVSRADYEIREDDINRAIEASRAINLSPNREILHTITKEFIIDGVSGVKEPLSMTGNRLEVNSLIIDVFSPVIKNLNKAVELAGGSIGGLIYNPIASSRSSLTKSQKELGVIIINIGFSTASLAVWEEDNLLGLKTFPIGSSHITNDLAIGLKSSIEVAEIIKLSFGYALPKGLPTREMVNLNDISEDLKGVVSKRFIAEIIESRLSEIFELINEELKAISKAGQLPAGAVIVGNVAKLPGIVDLAKQELKLPSQIGIPQLSEVEISNTEISSQLEDPEFAVGLGLLLCAKDQYQSGKSLKLGGRSLFSKIFRPFLP</sequence>
<dbReference type="EMBL" id="PEVH01000023">
    <property type="protein sequence ID" value="PIU99258.1"/>
    <property type="molecule type" value="Genomic_DNA"/>
</dbReference>
<dbReference type="Proteomes" id="UP000230131">
    <property type="component" value="Unassembled WGS sequence"/>
</dbReference>
<comment type="subcellular location">
    <subcellularLocation>
        <location evidence="5">Cell membrane</location>
        <topology evidence="5">Peripheral membrane protein</topology>
        <orientation evidence="5">Cytoplasmic side</orientation>
    </subcellularLocation>
    <text evidence="5">Localizes to the Z ring in an FtsZ-dependent manner. Targeted to the membrane through a conserved C-terminal amphipathic helix.</text>
</comment>
<evidence type="ECO:0000256" key="1">
    <source>
        <dbReference type="ARBA" id="ARBA00022475"/>
    </source>
</evidence>
<comment type="function">
    <text evidence="5 6">Cell division protein that is involved in the assembly of the Z ring. May serve as a membrane anchor for the Z ring.</text>
</comment>
<dbReference type="PANTHER" id="PTHR32432">
    <property type="entry name" value="CELL DIVISION PROTEIN FTSA-RELATED"/>
    <property type="match status" value="1"/>
</dbReference>
<reference evidence="9" key="1">
    <citation type="submission" date="2017-09" db="EMBL/GenBank/DDBJ databases">
        <title>Depth-based differentiation of microbial function through sediment-hosted aquifers and enrichment of novel symbionts in the deep terrestrial subsurface.</title>
        <authorList>
            <person name="Probst A.J."/>
            <person name="Ladd B."/>
            <person name="Jarett J.K."/>
            <person name="Geller-Mcgrath D.E."/>
            <person name="Sieber C.M.K."/>
            <person name="Emerson J.B."/>
            <person name="Anantharaman K."/>
            <person name="Thomas B.C."/>
            <person name="Malmstrom R."/>
            <person name="Stieglmeier M."/>
            <person name="Klingl A."/>
            <person name="Woyke T."/>
            <person name="Ryan C.M."/>
            <person name="Banfield J.F."/>
        </authorList>
    </citation>
    <scope>NUCLEOTIDE SEQUENCE [LARGE SCALE GENOMIC DNA]</scope>
</reference>
<dbReference type="SMART" id="SM00842">
    <property type="entry name" value="FtsA"/>
    <property type="match status" value="1"/>
</dbReference>
<dbReference type="Pfam" id="PF14450">
    <property type="entry name" value="FtsA"/>
    <property type="match status" value="1"/>
</dbReference>
<keyword evidence="2 5" id="KW-0132">Cell division</keyword>
<keyword evidence="4 5" id="KW-0131">Cell cycle</keyword>
<dbReference type="GO" id="GO:0043093">
    <property type="term" value="P:FtsZ-dependent cytokinesis"/>
    <property type="evidence" value="ECO:0007669"/>
    <property type="project" value="UniProtKB-UniRule"/>
</dbReference>
<keyword evidence="1 5" id="KW-1003">Cell membrane</keyword>
<name>A0A2M7B868_9BACT</name>
<organism evidence="8 9">
    <name type="scientific">Candidatus Wolfebacteria bacterium CG03_land_8_20_14_0_80_36_15</name>
    <dbReference type="NCBI Taxonomy" id="1975067"/>
    <lineage>
        <taxon>Bacteria</taxon>
        <taxon>Candidatus Wolfeibacteriota</taxon>
    </lineage>
</organism>
<evidence type="ECO:0000256" key="6">
    <source>
        <dbReference type="PIRNR" id="PIRNR003101"/>
    </source>
</evidence>
<gene>
    <name evidence="5 8" type="primary">ftsA</name>
    <name evidence="8" type="ORF">COS59_00770</name>
</gene>
<dbReference type="Pfam" id="PF02491">
    <property type="entry name" value="SHS2_FTSA"/>
    <property type="match status" value="1"/>
</dbReference>
<dbReference type="PANTHER" id="PTHR32432:SF4">
    <property type="entry name" value="CELL DIVISION PROTEIN FTSA"/>
    <property type="match status" value="1"/>
</dbReference>
<accession>A0A2M7B868</accession>
<dbReference type="InterPro" id="IPR050696">
    <property type="entry name" value="FtsA/MreB"/>
</dbReference>
<dbReference type="Gene3D" id="3.30.1490.110">
    <property type="match status" value="1"/>
</dbReference>
<protein>
    <recommendedName>
        <fullName evidence="5 6">Cell division protein FtsA</fullName>
    </recommendedName>
</protein>
<evidence type="ECO:0000256" key="2">
    <source>
        <dbReference type="ARBA" id="ARBA00022618"/>
    </source>
</evidence>
<evidence type="ECO:0000256" key="5">
    <source>
        <dbReference type="HAMAP-Rule" id="MF_02033"/>
    </source>
</evidence>
<comment type="caution">
    <text evidence="8">The sequence shown here is derived from an EMBL/GenBank/DDBJ whole genome shotgun (WGS) entry which is preliminary data.</text>
</comment>
<dbReference type="Gene3D" id="3.30.420.40">
    <property type="match status" value="1"/>
</dbReference>
<dbReference type="SUPFAM" id="SSF53067">
    <property type="entry name" value="Actin-like ATPase domain"/>
    <property type="match status" value="2"/>
</dbReference>
<dbReference type="InterPro" id="IPR003494">
    <property type="entry name" value="SHS2_FtsA"/>
</dbReference>
<keyword evidence="3 5" id="KW-0472">Membrane</keyword>
<proteinExistence type="inferred from homology"/>
<dbReference type="AlphaFoldDB" id="A0A2M7B868"/>
<dbReference type="HAMAP" id="MF_02033">
    <property type="entry name" value="FtsA"/>
    <property type="match status" value="1"/>
</dbReference>
<comment type="similarity">
    <text evidence="5 6">Belongs to the FtsA/MreB family.</text>
</comment>
<dbReference type="GO" id="GO:0009898">
    <property type="term" value="C:cytoplasmic side of plasma membrane"/>
    <property type="evidence" value="ECO:0007669"/>
    <property type="project" value="UniProtKB-UniRule"/>
</dbReference>
<comment type="subunit">
    <text evidence="5">Self-interacts. Interacts with FtsZ.</text>
</comment>